<reference evidence="2" key="1">
    <citation type="submission" date="2021-01" db="EMBL/GenBank/DDBJ databases">
        <authorList>
            <person name="Corre E."/>
            <person name="Pelletier E."/>
            <person name="Niang G."/>
            <person name="Scheremetjew M."/>
            <person name="Finn R."/>
            <person name="Kale V."/>
            <person name="Holt S."/>
            <person name="Cochrane G."/>
            <person name="Meng A."/>
            <person name="Brown T."/>
            <person name="Cohen L."/>
        </authorList>
    </citation>
    <scope>NUCLEOTIDE SEQUENCE</scope>
    <source>
        <strain evidence="2">CCMP125</strain>
    </source>
</reference>
<dbReference type="InterPro" id="IPR012340">
    <property type="entry name" value="NA-bd_OB-fold"/>
</dbReference>
<proteinExistence type="predicted"/>
<dbReference type="GO" id="GO:0000932">
    <property type="term" value="C:P-body"/>
    <property type="evidence" value="ECO:0007669"/>
    <property type="project" value="TreeGrafter"/>
</dbReference>
<dbReference type="GO" id="GO:0003723">
    <property type="term" value="F:RNA binding"/>
    <property type="evidence" value="ECO:0007669"/>
    <property type="project" value="InterPro"/>
</dbReference>
<dbReference type="InterPro" id="IPR022966">
    <property type="entry name" value="RNase_II/R_CS"/>
</dbReference>
<dbReference type="AlphaFoldDB" id="A0A7S2YAM2"/>
<dbReference type="EMBL" id="HBHT01016790">
    <property type="protein sequence ID" value="CAD9964024.1"/>
    <property type="molecule type" value="Transcribed_RNA"/>
</dbReference>
<dbReference type="InterPro" id="IPR050180">
    <property type="entry name" value="RNR_Ribonuclease"/>
</dbReference>
<dbReference type="PROSITE" id="PS01175">
    <property type="entry name" value="RIBONUCLEASE_II"/>
    <property type="match status" value="1"/>
</dbReference>
<evidence type="ECO:0000313" key="2">
    <source>
        <dbReference type="EMBL" id="CAD9964024.1"/>
    </source>
</evidence>
<organism evidence="2">
    <name type="scientific">Entomoneis paludosa</name>
    <dbReference type="NCBI Taxonomy" id="265537"/>
    <lineage>
        <taxon>Eukaryota</taxon>
        <taxon>Sar</taxon>
        <taxon>Stramenopiles</taxon>
        <taxon>Ochrophyta</taxon>
        <taxon>Bacillariophyta</taxon>
        <taxon>Bacillariophyceae</taxon>
        <taxon>Bacillariophycidae</taxon>
        <taxon>Entomoneidaceae</taxon>
        <taxon>Entomoneis</taxon>
    </lineage>
</organism>
<dbReference type="SMART" id="SM00955">
    <property type="entry name" value="RNB"/>
    <property type="match status" value="1"/>
</dbReference>
<name>A0A7S2YAM2_9STRA</name>
<dbReference type="Pfam" id="PF00773">
    <property type="entry name" value="RNB"/>
    <property type="match status" value="1"/>
</dbReference>
<dbReference type="GO" id="GO:0006402">
    <property type="term" value="P:mRNA catabolic process"/>
    <property type="evidence" value="ECO:0007669"/>
    <property type="project" value="TreeGrafter"/>
</dbReference>
<evidence type="ECO:0000259" key="1">
    <source>
        <dbReference type="SMART" id="SM00955"/>
    </source>
</evidence>
<protein>
    <recommendedName>
        <fullName evidence="1">RNB domain-containing protein</fullName>
    </recommendedName>
</protein>
<dbReference type="GO" id="GO:0000175">
    <property type="term" value="F:3'-5'-RNA exonuclease activity"/>
    <property type="evidence" value="ECO:0007669"/>
    <property type="project" value="TreeGrafter"/>
</dbReference>
<dbReference type="PANTHER" id="PTHR23355">
    <property type="entry name" value="RIBONUCLEASE"/>
    <property type="match status" value="1"/>
</dbReference>
<dbReference type="SUPFAM" id="SSF50249">
    <property type="entry name" value="Nucleic acid-binding proteins"/>
    <property type="match status" value="1"/>
</dbReference>
<dbReference type="InterPro" id="IPR001900">
    <property type="entry name" value="RNase_II/R"/>
</dbReference>
<accession>A0A7S2YAM2</accession>
<feature type="domain" description="RNB" evidence="1">
    <location>
        <begin position="16"/>
        <end position="263"/>
    </location>
</feature>
<dbReference type="PANTHER" id="PTHR23355:SF9">
    <property type="entry name" value="DIS3-LIKE EXONUCLEASE 2"/>
    <property type="match status" value="1"/>
</dbReference>
<sequence>MAPVWYGRTVIRSCARLDYATAQNIIDAKVLKGNDESHIDETNWPTSRRPTGGHSLTQVAQDVRLMHQVAMARRRLRFDNGALALNGVKLTFQLDPKDGQTPLLAAPYPIRDSNRLVEEYMLLANYLVAQRLITHVHGGRAVLRNHPEPLEDGLDKVAAVAKAAIGFHIDISSSQALHNSLHLLRQTCEDEDNVTDPLILQAVTQMLMTPMQPADYFVSGMVASPELWKHFALNIPYYTHFTSPIRRYPDVLVHRLLQETLDEEASSAENDDDKEDGKSRYAADMGELNAWCLHSNEKRMASKTAQERCDRVFLSLYVRAHPLHGEMGLVLSVGVSSFTVFVPTLGVSTLLYLEEHKDILTYTSSVLAAEAAGAANDIDDEDALGQSIMMEQQGQEEARTITLTNIGTDSEWATLEIDIFVKISVMVYCRDKPPIDVKLRLEGPWTGN</sequence>
<gene>
    <name evidence="2" type="ORF">APAL1065_LOCUS11203</name>
</gene>